<dbReference type="InterPro" id="IPR002105">
    <property type="entry name" value="Dockerin_1_rpt"/>
</dbReference>
<organism evidence="3 4">
    <name type="scientific">Ruminococcus albus</name>
    <dbReference type="NCBI Taxonomy" id="1264"/>
    <lineage>
        <taxon>Bacteria</taxon>
        <taxon>Bacillati</taxon>
        <taxon>Bacillota</taxon>
        <taxon>Clostridia</taxon>
        <taxon>Eubacteriales</taxon>
        <taxon>Oscillospiraceae</taxon>
        <taxon>Ruminococcus</taxon>
    </lineage>
</organism>
<dbReference type="EMBL" id="FOAT01000015">
    <property type="protein sequence ID" value="SEL22321.1"/>
    <property type="molecule type" value="Genomic_DNA"/>
</dbReference>
<evidence type="ECO:0000259" key="2">
    <source>
        <dbReference type="PROSITE" id="PS51766"/>
    </source>
</evidence>
<name>A0A1H7NG68_RUMAL</name>
<protein>
    <recommendedName>
        <fullName evidence="2">Dockerin domain-containing protein</fullName>
    </recommendedName>
</protein>
<evidence type="ECO:0000313" key="4">
    <source>
        <dbReference type="Proteomes" id="UP000186015"/>
    </source>
</evidence>
<dbReference type="PROSITE" id="PS00018">
    <property type="entry name" value="EF_HAND_1"/>
    <property type="match status" value="1"/>
</dbReference>
<dbReference type="Proteomes" id="UP000186015">
    <property type="component" value="Unassembled WGS sequence"/>
</dbReference>
<dbReference type="AlphaFoldDB" id="A0A1H7NG68"/>
<dbReference type="Gene3D" id="1.10.1330.10">
    <property type="entry name" value="Dockerin domain"/>
    <property type="match status" value="1"/>
</dbReference>
<feature type="signal peptide" evidence="1">
    <location>
        <begin position="1"/>
        <end position="27"/>
    </location>
</feature>
<dbReference type="InterPro" id="IPR018247">
    <property type="entry name" value="EF_Hand_1_Ca_BS"/>
</dbReference>
<dbReference type="SUPFAM" id="SSF63446">
    <property type="entry name" value="Type I dockerin domain"/>
    <property type="match status" value="1"/>
</dbReference>
<dbReference type="PROSITE" id="PS51766">
    <property type="entry name" value="DOCKERIN"/>
    <property type="match status" value="1"/>
</dbReference>
<evidence type="ECO:0000313" key="3">
    <source>
        <dbReference type="EMBL" id="SEL22321.1"/>
    </source>
</evidence>
<dbReference type="GO" id="GO:0000272">
    <property type="term" value="P:polysaccharide catabolic process"/>
    <property type="evidence" value="ECO:0007669"/>
    <property type="project" value="InterPro"/>
</dbReference>
<dbReference type="GO" id="GO:0004553">
    <property type="term" value="F:hydrolase activity, hydrolyzing O-glycosyl compounds"/>
    <property type="evidence" value="ECO:0007669"/>
    <property type="project" value="InterPro"/>
</dbReference>
<reference evidence="3 4" key="1">
    <citation type="submission" date="2016-10" db="EMBL/GenBank/DDBJ databases">
        <authorList>
            <person name="de Groot N.N."/>
        </authorList>
    </citation>
    <scope>NUCLEOTIDE SEQUENCE [LARGE SCALE GENOMIC DNA]</scope>
    <source>
        <strain evidence="3 4">KH2T6</strain>
    </source>
</reference>
<feature type="domain" description="Dockerin" evidence="2">
    <location>
        <begin position="64"/>
        <end position="131"/>
    </location>
</feature>
<dbReference type="InterPro" id="IPR016134">
    <property type="entry name" value="Dockerin_dom"/>
</dbReference>
<gene>
    <name evidence="3" type="ORF">SAMN05216469_11525</name>
</gene>
<sequence length="148" mass="16538">MNKKKIIAGLVSAVTAFSALGVISANANATKFKKFVKPYFGDVIRYDLTMDQVRIVYKGHRPSETYRRGDVNGDGQLNVTDIVKISAAIREKTTLNPKELCRADVNGDKYINEADFFILSDKITGVSNFNEPYWHSINTADVKLAIFE</sequence>
<feature type="chain" id="PRO_5010329189" description="Dockerin domain-containing protein" evidence="1">
    <location>
        <begin position="28"/>
        <end position="148"/>
    </location>
</feature>
<dbReference type="OrthoDB" id="1821987at2"/>
<dbReference type="InterPro" id="IPR036439">
    <property type="entry name" value="Dockerin_dom_sf"/>
</dbReference>
<dbReference type="CDD" id="cd14256">
    <property type="entry name" value="Dockerin_I"/>
    <property type="match status" value="1"/>
</dbReference>
<accession>A0A1H7NG68</accession>
<proteinExistence type="predicted"/>
<evidence type="ECO:0000256" key="1">
    <source>
        <dbReference type="SAM" id="SignalP"/>
    </source>
</evidence>
<dbReference type="RefSeq" id="WP_074834923.1">
    <property type="nucleotide sequence ID" value="NZ_FOAT01000015.1"/>
</dbReference>
<dbReference type="Pfam" id="PF00404">
    <property type="entry name" value="Dockerin_1"/>
    <property type="match status" value="1"/>
</dbReference>
<keyword evidence="1" id="KW-0732">Signal</keyword>